<dbReference type="AlphaFoldDB" id="A0A934IAM7"/>
<dbReference type="RefSeq" id="WP_198732975.1">
    <property type="nucleotide sequence ID" value="NZ_JAEINH010000003.1"/>
</dbReference>
<dbReference type="InterPro" id="IPR050712">
    <property type="entry name" value="NAD(P)H-dep_reductase"/>
</dbReference>
<name>A0A934IAM7_9MICO</name>
<dbReference type="GO" id="GO:0005829">
    <property type="term" value="C:cytosol"/>
    <property type="evidence" value="ECO:0007669"/>
    <property type="project" value="TreeGrafter"/>
</dbReference>
<dbReference type="InterPro" id="IPR005025">
    <property type="entry name" value="FMN_Rdtase-like_dom"/>
</dbReference>
<dbReference type="PANTHER" id="PTHR30543:SF21">
    <property type="entry name" value="NAD(P)H-DEPENDENT FMN REDUCTASE LOT6"/>
    <property type="match status" value="1"/>
</dbReference>
<evidence type="ECO:0000313" key="3">
    <source>
        <dbReference type="Proteomes" id="UP000602087"/>
    </source>
</evidence>
<reference evidence="2" key="1">
    <citation type="submission" date="2020-12" db="EMBL/GenBank/DDBJ databases">
        <title>Sanguibacter suaedae sp. nov., isolated from Suaeda aralocaspica.</title>
        <authorList>
            <person name="Ma Q."/>
        </authorList>
    </citation>
    <scope>NUCLEOTIDE SEQUENCE</scope>
    <source>
        <strain evidence="2">YZGR15</strain>
    </source>
</reference>
<evidence type="ECO:0000259" key="1">
    <source>
        <dbReference type="Pfam" id="PF03358"/>
    </source>
</evidence>
<evidence type="ECO:0000313" key="2">
    <source>
        <dbReference type="EMBL" id="MBI9114428.1"/>
    </source>
</evidence>
<organism evidence="2 3">
    <name type="scientific">Sanguibacter suaedae</name>
    <dbReference type="NCBI Taxonomy" id="2795737"/>
    <lineage>
        <taxon>Bacteria</taxon>
        <taxon>Bacillati</taxon>
        <taxon>Actinomycetota</taxon>
        <taxon>Actinomycetes</taxon>
        <taxon>Micrococcales</taxon>
        <taxon>Sanguibacteraceae</taxon>
        <taxon>Sanguibacter</taxon>
    </lineage>
</organism>
<protein>
    <submittedName>
        <fullName evidence="2">NAD(P)H-dependent oxidoreductase</fullName>
    </submittedName>
</protein>
<sequence length="196" mass="21346">MTTTTEHQTSYRIGYIVGSPAAASINRRLAGALVRLAPAELQLEEIPISDLPFYSYEHDDDYPQVARDLKQAIADVDAVIVLTPEYNRSVPGFLKNALDWASRPYGENSFADKATAIIGASPGAIGTALAQQHLRSILAYCGARQLTTPEAYIQMTPGLVEDDGTVTVESTEEFLRTWLDALADHVRRSLAPTPQA</sequence>
<dbReference type="Pfam" id="PF03358">
    <property type="entry name" value="FMN_red"/>
    <property type="match status" value="1"/>
</dbReference>
<dbReference type="PANTHER" id="PTHR30543">
    <property type="entry name" value="CHROMATE REDUCTASE"/>
    <property type="match status" value="1"/>
</dbReference>
<dbReference type="EMBL" id="JAEINH010000003">
    <property type="protein sequence ID" value="MBI9114428.1"/>
    <property type="molecule type" value="Genomic_DNA"/>
</dbReference>
<dbReference type="InterPro" id="IPR029039">
    <property type="entry name" value="Flavoprotein-like_sf"/>
</dbReference>
<dbReference type="Gene3D" id="3.40.50.360">
    <property type="match status" value="1"/>
</dbReference>
<dbReference type="GO" id="GO:0010181">
    <property type="term" value="F:FMN binding"/>
    <property type="evidence" value="ECO:0007669"/>
    <property type="project" value="TreeGrafter"/>
</dbReference>
<keyword evidence="3" id="KW-1185">Reference proteome</keyword>
<accession>A0A934IAM7</accession>
<feature type="domain" description="NADPH-dependent FMN reductase-like" evidence="1">
    <location>
        <begin position="12"/>
        <end position="153"/>
    </location>
</feature>
<proteinExistence type="predicted"/>
<dbReference type="SUPFAM" id="SSF52218">
    <property type="entry name" value="Flavoproteins"/>
    <property type="match status" value="1"/>
</dbReference>
<dbReference type="GO" id="GO:0016491">
    <property type="term" value="F:oxidoreductase activity"/>
    <property type="evidence" value="ECO:0007669"/>
    <property type="project" value="InterPro"/>
</dbReference>
<dbReference type="Proteomes" id="UP000602087">
    <property type="component" value="Unassembled WGS sequence"/>
</dbReference>
<comment type="caution">
    <text evidence="2">The sequence shown here is derived from an EMBL/GenBank/DDBJ whole genome shotgun (WGS) entry which is preliminary data.</text>
</comment>
<gene>
    <name evidence="2" type="ORF">JAV76_05295</name>
</gene>